<evidence type="ECO:0000313" key="2">
    <source>
        <dbReference type="Proteomes" id="UP000323521"/>
    </source>
</evidence>
<dbReference type="Proteomes" id="UP000323521">
    <property type="component" value="Chromosome"/>
</dbReference>
<proteinExistence type="predicted"/>
<accession>A0A3G1KTG6</accession>
<gene>
    <name evidence="1" type="ORF">DCMF_14005</name>
</gene>
<organism evidence="1 2">
    <name type="scientific">Formimonas warabiya</name>
    <dbReference type="NCBI Taxonomy" id="1761012"/>
    <lineage>
        <taxon>Bacteria</taxon>
        <taxon>Bacillati</taxon>
        <taxon>Bacillota</taxon>
        <taxon>Clostridia</taxon>
        <taxon>Eubacteriales</taxon>
        <taxon>Peptococcaceae</taxon>
        <taxon>Candidatus Formimonas</taxon>
    </lineage>
</organism>
<dbReference type="RefSeq" id="WP_148134994.1">
    <property type="nucleotide sequence ID" value="NZ_CP017634.1"/>
</dbReference>
<evidence type="ECO:0008006" key="3">
    <source>
        <dbReference type="Google" id="ProtNLM"/>
    </source>
</evidence>
<evidence type="ECO:0000313" key="1">
    <source>
        <dbReference type="EMBL" id="ATW25727.1"/>
    </source>
</evidence>
<dbReference type="EMBL" id="CP017634">
    <property type="protein sequence ID" value="ATW25727.1"/>
    <property type="molecule type" value="Genomic_DNA"/>
</dbReference>
<sequence length="61" mass="6971">MEHKMPAGRKCYGHLGGKLGERILERLIELEWLKLAEGRTTVYQITEKGTEELKKMGANLD</sequence>
<dbReference type="KEGG" id="fwa:DCMF_14005"/>
<protein>
    <recommendedName>
        <fullName evidence="3">ArsR family transcriptional regulator</fullName>
    </recommendedName>
</protein>
<keyword evidence="2" id="KW-1185">Reference proteome</keyword>
<dbReference type="AlphaFoldDB" id="A0A3G1KTG6"/>
<reference evidence="1 2" key="1">
    <citation type="submission" date="2016-10" db="EMBL/GenBank/DDBJ databases">
        <title>Complete Genome Sequence of Peptococcaceae strain DCMF.</title>
        <authorList>
            <person name="Edwards R.J."/>
            <person name="Holland S.I."/>
            <person name="Deshpande N.P."/>
            <person name="Wong Y.K."/>
            <person name="Ertan H."/>
            <person name="Manefield M."/>
            <person name="Russell T.L."/>
            <person name="Lee M.J."/>
        </authorList>
    </citation>
    <scope>NUCLEOTIDE SEQUENCE [LARGE SCALE GENOMIC DNA]</scope>
    <source>
        <strain evidence="1 2">DCMF</strain>
    </source>
</reference>
<name>A0A3G1KTG6_FORW1</name>